<sequence length="95" mass="10061">MSVTSLVAIYFIVWWLVFFAILPWGNRAQADVDGDNMAPGTAPSAPARPRLILKALITAVIAAAVVYAVNVAMTSGLTLDDIPLPNPLDHTVESG</sequence>
<evidence type="ECO:0000313" key="3">
    <source>
        <dbReference type="Proteomes" id="UP001229244"/>
    </source>
</evidence>
<dbReference type="AlphaFoldDB" id="A0AAE3VR18"/>
<keyword evidence="1" id="KW-0472">Membrane</keyword>
<comment type="caution">
    <text evidence="2">The sequence shown here is derived from an EMBL/GenBank/DDBJ whole genome shotgun (WGS) entry which is preliminary data.</text>
</comment>
<proteinExistence type="predicted"/>
<evidence type="ECO:0000313" key="2">
    <source>
        <dbReference type="EMBL" id="MDQ0316270.1"/>
    </source>
</evidence>
<accession>A0AAE3VR18</accession>
<organism evidence="2 3">
    <name type="scientific">Amorphus orientalis</name>
    <dbReference type="NCBI Taxonomy" id="649198"/>
    <lineage>
        <taxon>Bacteria</taxon>
        <taxon>Pseudomonadati</taxon>
        <taxon>Pseudomonadota</taxon>
        <taxon>Alphaproteobacteria</taxon>
        <taxon>Hyphomicrobiales</taxon>
        <taxon>Amorphaceae</taxon>
        <taxon>Amorphus</taxon>
    </lineage>
</organism>
<protein>
    <submittedName>
        <fullName evidence="2">Secreted protein</fullName>
    </submittedName>
</protein>
<feature type="transmembrane region" description="Helical" evidence="1">
    <location>
        <begin position="6"/>
        <end position="24"/>
    </location>
</feature>
<gene>
    <name evidence="2" type="ORF">J2S73_002727</name>
</gene>
<keyword evidence="1" id="KW-0812">Transmembrane</keyword>
<evidence type="ECO:0000256" key="1">
    <source>
        <dbReference type="SAM" id="Phobius"/>
    </source>
</evidence>
<dbReference type="RefSeq" id="WP_306886099.1">
    <property type="nucleotide sequence ID" value="NZ_JAUSUL010000002.1"/>
</dbReference>
<dbReference type="EMBL" id="JAUSUL010000002">
    <property type="protein sequence ID" value="MDQ0316270.1"/>
    <property type="molecule type" value="Genomic_DNA"/>
</dbReference>
<dbReference type="Pfam" id="PF07330">
    <property type="entry name" value="DUF1467"/>
    <property type="match status" value="1"/>
</dbReference>
<keyword evidence="1" id="KW-1133">Transmembrane helix</keyword>
<name>A0AAE3VR18_9HYPH</name>
<reference evidence="2" key="1">
    <citation type="submission" date="2023-07" db="EMBL/GenBank/DDBJ databases">
        <title>Genomic Encyclopedia of Type Strains, Phase IV (KMG-IV): sequencing the most valuable type-strain genomes for metagenomic binning, comparative biology and taxonomic classification.</title>
        <authorList>
            <person name="Goeker M."/>
        </authorList>
    </citation>
    <scope>NUCLEOTIDE SEQUENCE</scope>
    <source>
        <strain evidence="2">DSM 21202</strain>
    </source>
</reference>
<dbReference type="Proteomes" id="UP001229244">
    <property type="component" value="Unassembled WGS sequence"/>
</dbReference>
<dbReference type="InterPro" id="IPR009935">
    <property type="entry name" value="DUF1467"/>
</dbReference>
<feature type="transmembrane region" description="Helical" evidence="1">
    <location>
        <begin position="51"/>
        <end position="69"/>
    </location>
</feature>
<keyword evidence="3" id="KW-1185">Reference proteome</keyword>